<reference evidence="3" key="2">
    <citation type="submission" date="2015-03" db="EMBL/GenBank/DDBJ databases">
        <authorList>
            <person name="Deng P."/>
            <person name="Lu S."/>
        </authorList>
    </citation>
    <scope>NUCLEOTIDE SEQUENCE [LARGE SCALE GENOMIC DNA]</scope>
    <source>
        <strain evidence="3">UFB2</strain>
    </source>
</reference>
<name>A0A0G3GIT1_9PSED</name>
<accession>A0A0G3GIT1</accession>
<protein>
    <recommendedName>
        <fullName evidence="4">Lipoprotein</fullName>
    </recommendedName>
</protein>
<gene>
    <name evidence="2" type="ORF">VM99_21350</name>
</gene>
<keyword evidence="1" id="KW-0732">Signal</keyword>
<dbReference type="PATRIC" id="fig|587753.11.peg.4372"/>
<sequence length="135" mass="15413">MQRLLPLVLLLLTGQALAYPALPDTELYTQKTHDCQDVDLATWQHPARTVLEKSGIKLERIQLCNGGRYPIFIGEVPYDPQGQTKDFFLPLYEDLRKANGKWPYVLVASNYGEMVYVSYPRSDSISLGYENFEVP</sequence>
<evidence type="ECO:0000256" key="1">
    <source>
        <dbReference type="SAM" id="SignalP"/>
    </source>
</evidence>
<organism evidence="2 3">
    <name type="scientific">Pseudomonas chlororaphis</name>
    <dbReference type="NCBI Taxonomy" id="587753"/>
    <lineage>
        <taxon>Bacteria</taxon>
        <taxon>Pseudomonadati</taxon>
        <taxon>Pseudomonadota</taxon>
        <taxon>Gammaproteobacteria</taxon>
        <taxon>Pseudomonadales</taxon>
        <taxon>Pseudomonadaceae</taxon>
        <taxon>Pseudomonas</taxon>
    </lineage>
</organism>
<dbReference type="AlphaFoldDB" id="A0A0G3GIT1"/>
<proteinExistence type="predicted"/>
<feature type="chain" id="PRO_5002554091" description="Lipoprotein" evidence="1">
    <location>
        <begin position="19"/>
        <end position="135"/>
    </location>
</feature>
<evidence type="ECO:0000313" key="3">
    <source>
        <dbReference type="Proteomes" id="UP000035212"/>
    </source>
</evidence>
<dbReference type="Proteomes" id="UP000035212">
    <property type="component" value="Chromosome"/>
</dbReference>
<feature type="signal peptide" evidence="1">
    <location>
        <begin position="1"/>
        <end position="18"/>
    </location>
</feature>
<reference evidence="2 3" key="1">
    <citation type="journal article" date="2015" name="Stand. Genomic Sci.">
        <title>Complete genome of Pseudomonas chlororaphis strain UFB2, a soil bacterium with antibacterial activity against bacterial canker pathogen of tomato.</title>
        <authorList>
            <person name="Deng P."/>
            <person name="Wang X."/>
            <person name="Baird S.M."/>
            <person name="Lu S.E."/>
        </authorList>
    </citation>
    <scope>NUCLEOTIDE SEQUENCE [LARGE SCALE GENOMIC DNA]</scope>
    <source>
        <strain evidence="2 3">UFB2</strain>
    </source>
</reference>
<evidence type="ECO:0008006" key="4">
    <source>
        <dbReference type="Google" id="ProtNLM"/>
    </source>
</evidence>
<dbReference type="EMBL" id="CP011020">
    <property type="protein sequence ID" value="AKK00495.1"/>
    <property type="molecule type" value="Genomic_DNA"/>
</dbReference>
<evidence type="ECO:0000313" key="2">
    <source>
        <dbReference type="EMBL" id="AKK00495.1"/>
    </source>
</evidence>